<dbReference type="EMBL" id="LAZR01021611">
    <property type="protein sequence ID" value="KKL84760.1"/>
    <property type="molecule type" value="Genomic_DNA"/>
</dbReference>
<dbReference type="AlphaFoldDB" id="A0A0F9HSW7"/>
<protein>
    <submittedName>
        <fullName evidence="1">Uncharacterized protein</fullName>
    </submittedName>
</protein>
<sequence>MSSTGNVTYGAASHVNARGPSPSIWADCPVNAFLKNPGKGSHMFDDFRNSILKKEEAARGALTDGIGELHGDMKWNIYAESALIADIALQADDIGVLMIDTDGNDDDTYGITGGDNVQGVWRSPKVGETKKFWFEARLKVSTITNTDISAFFGLMEPGKLGNGTPLGAAPTAPGNFDYFGFFIAEADGDDLTLVQNEPGAGSAQSVTGQITLVANTYIRIGMKLVIDGNSIKLRYYADGVDLGEDAAIDIGSTNANWPGNTNMDLIFTLTSGATGENGDNIKIDWVRIAQEF</sequence>
<reference evidence="1" key="1">
    <citation type="journal article" date="2015" name="Nature">
        <title>Complex archaea that bridge the gap between prokaryotes and eukaryotes.</title>
        <authorList>
            <person name="Spang A."/>
            <person name="Saw J.H."/>
            <person name="Jorgensen S.L."/>
            <person name="Zaremba-Niedzwiedzka K."/>
            <person name="Martijn J."/>
            <person name="Lind A.E."/>
            <person name="van Eijk R."/>
            <person name="Schleper C."/>
            <person name="Guy L."/>
            <person name="Ettema T.J."/>
        </authorList>
    </citation>
    <scope>NUCLEOTIDE SEQUENCE</scope>
</reference>
<name>A0A0F9HSW7_9ZZZZ</name>
<gene>
    <name evidence="1" type="ORF">LCGC14_1961530</name>
</gene>
<evidence type="ECO:0000313" key="1">
    <source>
        <dbReference type="EMBL" id="KKL84760.1"/>
    </source>
</evidence>
<comment type="caution">
    <text evidence="1">The sequence shown here is derived from an EMBL/GenBank/DDBJ whole genome shotgun (WGS) entry which is preliminary data.</text>
</comment>
<accession>A0A0F9HSW7</accession>
<proteinExistence type="predicted"/>
<organism evidence="1">
    <name type="scientific">marine sediment metagenome</name>
    <dbReference type="NCBI Taxonomy" id="412755"/>
    <lineage>
        <taxon>unclassified sequences</taxon>
        <taxon>metagenomes</taxon>
        <taxon>ecological metagenomes</taxon>
    </lineage>
</organism>